<keyword evidence="2" id="KW-1185">Reference proteome</keyword>
<accession>A0A6J5FD99</accession>
<proteinExistence type="predicted"/>
<name>A0A6J5FD99_9BURK</name>
<dbReference type="Proteomes" id="UP000494363">
    <property type="component" value="Unassembled WGS sequence"/>
</dbReference>
<evidence type="ECO:0000313" key="2">
    <source>
        <dbReference type="Proteomes" id="UP000494363"/>
    </source>
</evidence>
<dbReference type="EMBL" id="CADIKH010000317">
    <property type="protein sequence ID" value="CAB3775205.1"/>
    <property type="molecule type" value="Genomic_DNA"/>
</dbReference>
<organism evidence="1 2">
    <name type="scientific">Paraburkholderia humisilvae</name>
    <dbReference type="NCBI Taxonomy" id="627669"/>
    <lineage>
        <taxon>Bacteria</taxon>
        <taxon>Pseudomonadati</taxon>
        <taxon>Pseudomonadota</taxon>
        <taxon>Betaproteobacteria</taxon>
        <taxon>Burkholderiales</taxon>
        <taxon>Burkholderiaceae</taxon>
        <taxon>Paraburkholderia</taxon>
    </lineage>
</organism>
<gene>
    <name evidence="1" type="ORF">LMG29542_08587</name>
</gene>
<sequence>MPGRIPHKRQHRRLDVFREARGQLRRVGEQHLRDARDLRGRVGGALRVVARDQHVDVATHEFANRVRSSHGVQRRGLQRRVVVFSNYQNRHFVSLRAYSTLASFFSFSTSVFTSGTFTPALRAGGSLTFSVFRRGFTSTPRSSGLSVSSGFFFAFMMLGSVT</sequence>
<evidence type="ECO:0000313" key="1">
    <source>
        <dbReference type="EMBL" id="CAB3775205.1"/>
    </source>
</evidence>
<protein>
    <submittedName>
        <fullName evidence="1">Uncharacterized protein</fullName>
    </submittedName>
</protein>
<reference evidence="1 2" key="1">
    <citation type="submission" date="2020-04" db="EMBL/GenBank/DDBJ databases">
        <authorList>
            <person name="De Canck E."/>
        </authorList>
    </citation>
    <scope>NUCLEOTIDE SEQUENCE [LARGE SCALE GENOMIC DNA]</scope>
    <source>
        <strain evidence="1 2">LMG 29542</strain>
    </source>
</reference>
<dbReference type="AlphaFoldDB" id="A0A6J5FD99"/>